<evidence type="ECO:0000256" key="1">
    <source>
        <dbReference type="SAM" id="Phobius"/>
    </source>
</evidence>
<evidence type="ECO:0008006" key="4">
    <source>
        <dbReference type="Google" id="ProtNLM"/>
    </source>
</evidence>
<keyword evidence="1" id="KW-1133">Transmembrane helix</keyword>
<keyword evidence="1" id="KW-0472">Membrane</keyword>
<evidence type="ECO:0000313" key="3">
    <source>
        <dbReference type="Proteomes" id="UP000245974"/>
    </source>
</evidence>
<keyword evidence="3" id="KW-1185">Reference proteome</keyword>
<organism evidence="2 3">
    <name type="scientific">Acinetobacter stercoris</name>
    <dbReference type="NCBI Taxonomy" id="2126983"/>
    <lineage>
        <taxon>Bacteria</taxon>
        <taxon>Pseudomonadati</taxon>
        <taxon>Pseudomonadota</taxon>
        <taxon>Gammaproteobacteria</taxon>
        <taxon>Moraxellales</taxon>
        <taxon>Moraxellaceae</taxon>
        <taxon>Acinetobacter</taxon>
    </lineage>
</organism>
<proteinExistence type="predicted"/>
<dbReference type="InParanoid" id="A0A2U3N4Q1"/>
<accession>A0A2U3N4Q1</accession>
<evidence type="ECO:0000313" key="2">
    <source>
        <dbReference type="EMBL" id="SPL72680.1"/>
    </source>
</evidence>
<keyword evidence="1" id="KW-0812">Transmembrane</keyword>
<gene>
    <name evidence="2" type="ORF">KPC_3858</name>
</gene>
<sequence length="55" mass="6498">MVTFLPFLILFLVKKNKLQNYILLILLILVYGYVSYSGALLQNSLLVNDYRELRF</sequence>
<dbReference type="Proteomes" id="UP000245974">
    <property type="component" value="Unassembled WGS sequence"/>
</dbReference>
<protein>
    <recommendedName>
        <fullName evidence="4">EpsG family protein</fullName>
    </recommendedName>
</protein>
<name>A0A2U3N4Q1_9GAMM</name>
<dbReference type="EMBL" id="OOGT01000467">
    <property type="protein sequence ID" value="SPL72680.1"/>
    <property type="molecule type" value="Genomic_DNA"/>
</dbReference>
<dbReference type="AlphaFoldDB" id="A0A2U3N4Q1"/>
<reference evidence="3" key="1">
    <citation type="submission" date="2018-03" db="EMBL/GenBank/DDBJ databases">
        <authorList>
            <person name="Blom J."/>
        </authorList>
    </citation>
    <scope>NUCLEOTIDE SEQUENCE [LARGE SCALE GENOMIC DNA]</scope>
    <source>
        <strain evidence="3">KPC-SM-21</strain>
    </source>
</reference>
<feature type="transmembrane region" description="Helical" evidence="1">
    <location>
        <begin position="21"/>
        <end position="41"/>
    </location>
</feature>